<dbReference type="Gene3D" id="3.40.50.1010">
    <property type="entry name" value="5'-nuclease"/>
    <property type="match status" value="1"/>
</dbReference>
<dbReference type="SUPFAM" id="SSF88723">
    <property type="entry name" value="PIN domain-like"/>
    <property type="match status" value="1"/>
</dbReference>
<dbReference type="GO" id="GO:0004540">
    <property type="term" value="F:RNA nuclease activity"/>
    <property type="evidence" value="ECO:0007669"/>
    <property type="project" value="InterPro"/>
</dbReference>
<organism evidence="10">
    <name type="scientific">Moorena producens (strain JHB)</name>
    <dbReference type="NCBI Taxonomy" id="1454205"/>
    <lineage>
        <taxon>Bacteria</taxon>
        <taxon>Bacillati</taxon>
        <taxon>Cyanobacteriota</taxon>
        <taxon>Cyanophyceae</taxon>
        <taxon>Coleofasciculales</taxon>
        <taxon>Coleofasciculaceae</taxon>
        <taxon>Moorena</taxon>
    </lineage>
</organism>
<evidence type="ECO:0000259" key="9">
    <source>
        <dbReference type="Pfam" id="PF01850"/>
    </source>
</evidence>
<sequence>MKYLLDTNICIYIINRRPEQVLKRFRSLEAGDVAVSAITLYELLYGAYKSAKPAQNKEAVRLFVSPLEVLPFDEGAADVCGNLRAILERSGDVIGAMDIQIAAIALVYDLTLITNNTIEFERIRDLKLDNWL</sequence>
<comment type="function">
    <text evidence="8">Toxic component of a toxin-antitoxin (TA) system. An RNase.</text>
</comment>
<name>A0A9Q9STB1_MOOP1</name>
<dbReference type="CDD" id="cd09881">
    <property type="entry name" value="PIN_VapC4-5_FitB-like"/>
    <property type="match status" value="1"/>
</dbReference>
<feature type="binding site" evidence="8">
    <location>
        <position position="98"/>
    </location>
    <ligand>
        <name>Mg(2+)</name>
        <dbReference type="ChEBI" id="CHEBI:18420"/>
    </ligand>
</feature>
<dbReference type="GO" id="GO:0090729">
    <property type="term" value="F:toxin activity"/>
    <property type="evidence" value="ECO:0007669"/>
    <property type="project" value="UniProtKB-KW"/>
</dbReference>
<dbReference type="InterPro" id="IPR029060">
    <property type="entry name" value="PIN-like_dom_sf"/>
</dbReference>
<dbReference type="AlphaFoldDB" id="A0A9Q9STB1"/>
<dbReference type="InterPro" id="IPR002716">
    <property type="entry name" value="PIN_dom"/>
</dbReference>
<evidence type="ECO:0000256" key="8">
    <source>
        <dbReference type="HAMAP-Rule" id="MF_00265"/>
    </source>
</evidence>
<keyword evidence="4 8" id="KW-0479">Metal-binding</keyword>
<evidence type="ECO:0000313" key="10">
    <source>
        <dbReference type="EMBL" id="WAN69264.1"/>
    </source>
</evidence>
<dbReference type="EC" id="3.1.-.-" evidence="8"/>
<comment type="similarity">
    <text evidence="7 8">Belongs to the PINc/VapC protein family.</text>
</comment>
<keyword evidence="5 8" id="KW-0378">Hydrolase</keyword>
<reference evidence="10" key="1">
    <citation type="journal article" date="2017" name="Proc. Natl. Acad. Sci. U.S.A.">
        <title>Comparative genomics uncovers the prolific and distinctive metabolic potential of the cyanobacterial genus Moorea.</title>
        <authorList>
            <person name="Leao T."/>
            <person name="Castelao G."/>
            <person name="Korobeynikov A."/>
            <person name="Monroe E.A."/>
            <person name="Podell S."/>
            <person name="Glukhov E."/>
            <person name="Allen E.E."/>
            <person name="Gerwick W.H."/>
            <person name="Gerwick L."/>
        </authorList>
    </citation>
    <scope>NUCLEOTIDE SEQUENCE</scope>
    <source>
        <strain evidence="10">JHB</strain>
    </source>
</reference>
<dbReference type="GO" id="GO:0000287">
    <property type="term" value="F:magnesium ion binding"/>
    <property type="evidence" value="ECO:0007669"/>
    <property type="project" value="UniProtKB-UniRule"/>
</dbReference>
<keyword evidence="2 8" id="KW-1277">Toxin-antitoxin system</keyword>
<protein>
    <recommendedName>
        <fullName evidence="8">Ribonuclease VapC</fullName>
        <shortName evidence="8">RNase VapC</shortName>
        <ecNumber evidence="8">3.1.-.-</ecNumber>
    </recommendedName>
    <alternativeName>
        <fullName evidence="8">Toxin VapC</fullName>
    </alternativeName>
</protein>
<keyword evidence="3 8" id="KW-0540">Nuclease</keyword>
<dbReference type="PANTHER" id="PTHR33653">
    <property type="entry name" value="RIBONUCLEASE VAPC2"/>
    <property type="match status" value="1"/>
</dbReference>
<dbReference type="EMBL" id="CP017708">
    <property type="protein sequence ID" value="WAN69264.1"/>
    <property type="molecule type" value="Genomic_DNA"/>
</dbReference>
<feature type="domain" description="PIN" evidence="9">
    <location>
        <begin position="3"/>
        <end position="124"/>
    </location>
</feature>
<evidence type="ECO:0000256" key="6">
    <source>
        <dbReference type="ARBA" id="ARBA00022842"/>
    </source>
</evidence>
<evidence type="ECO:0000256" key="7">
    <source>
        <dbReference type="ARBA" id="ARBA00038093"/>
    </source>
</evidence>
<evidence type="ECO:0000256" key="3">
    <source>
        <dbReference type="ARBA" id="ARBA00022722"/>
    </source>
</evidence>
<feature type="binding site" evidence="8">
    <location>
        <position position="6"/>
    </location>
    <ligand>
        <name>Mg(2+)</name>
        <dbReference type="ChEBI" id="CHEBI:18420"/>
    </ligand>
</feature>
<reference evidence="10" key="2">
    <citation type="submission" date="2022-10" db="EMBL/GenBank/DDBJ databases">
        <authorList>
            <person name="Ngo T.-E."/>
        </authorList>
    </citation>
    <scope>NUCLEOTIDE SEQUENCE</scope>
    <source>
        <strain evidence="10">JHB</strain>
    </source>
</reference>
<proteinExistence type="inferred from homology"/>
<dbReference type="Proteomes" id="UP000176944">
    <property type="component" value="Chromosome"/>
</dbReference>
<evidence type="ECO:0000256" key="2">
    <source>
        <dbReference type="ARBA" id="ARBA00022649"/>
    </source>
</evidence>
<dbReference type="GO" id="GO:0016787">
    <property type="term" value="F:hydrolase activity"/>
    <property type="evidence" value="ECO:0007669"/>
    <property type="project" value="UniProtKB-KW"/>
</dbReference>
<dbReference type="InterPro" id="IPR050556">
    <property type="entry name" value="Type_II_TA_system_RNase"/>
</dbReference>
<comment type="cofactor">
    <cofactor evidence="1 8">
        <name>Mg(2+)</name>
        <dbReference type="ChEBI" id="CHEBI:18420"/>
    </cofactor>
</comment>
<accession>A0A9Q9STB1</accession>
<dbReference type="HAMAP" id="MF_00265">
    <property type="entry name" value="VapC_Nob1"/>
    <property type="match status" value="1"/>
</dbReference>
<dbReference type="Pfam" id="PF01850">
    <property type="entry name" value="PIN"/>
    <property type="match status" value="1"/>
</dbReference>
<keyword evidence="6 8" id="KW-0460">Magnesium</keyword>
<evidence type="ECO:0000256" key="5">
    <source>
        <dbReference type="ARBA" id="ARBA00022801"/>
    </source>
</evidence>
<dbReference type="PANTHER" id="PTHR33653:SF1">
    <property type="entry name" value="RIBONUCLEASE VAPC2"/>
    <property type="match status" value="1"/>
</dbReference>
<keyword evidence="8" id="KW-0800">Toxin</keyword>
<evidence type="ECO:0000256" key="4">
    <source>
        <dbReference type="ARBA" id="ARBA00022723"/>
    </source>
</evidence>
<gene>
    <name evidence="8" type="primary">vapC</name>
    <name evidence="10" type="ORF">BJP36_43680</name>
</gene>
<dbReference type="InterPro" id="IPR022907">
    <property type="entry name" value="VapC_family"/>
</dbReference>
<evidence type="ECO:0000256" key="1">
    <source>
        <dbReference type="ARBA" id="ARBA00001946"/>
    </source>
</evidence>